<dbReference type="InterPro" id="IPR050464">
    <property type="entry name" value="Zeta_carotene_desat/Oxidored"/>
</dbReference>
<comment type="caution">
    <text evidence="2">The sequence shown here is derived from an EMBL/GenBank/DDBJ whole genome shotgun (WGS) entry which is preliminary data.</text>
</comment>
<sequence>MTKKWDVVIIGAGLAGYVAANYLAKKNLSILLLERGKHVGGRAKTDKVKRQYFNLGPHALYKKGKAKPILEELGISLNGKSPKLTGFIIENNTEYVAPLTPSGLFSTKFLNWKDRLEWISALMKVNRVNTEHLADLTFQQWVKQITSSQKVVSLLYLLARLTTYCHAPDKVSAKLIVSHLKVGMSGVLYLDGGWQTMIDQLHNQAVIAGIQVQSNSVVKHIVPSVDHHTLILSNNEEILANKVICTTHPQELNDMLDDHLQHRFFTQITPVKGATLDVALTQLPNPKLSFAMGVTNPLYYSVHSNDAQLSDDGKSTILHVFKYHSPNVHIDGKEVKNELEQFLEQLQPEWQQYVITKRILPNITVNQRLPQVGDEQNLKRSETDIPGLYIAGDWASANSILSEGAISSGKQAADEIIKKENGMI</sequence>
<dbReference type="AlphaFoldDB" id="A0A6N7QRW1"/>
<dbReference type="EMBL" id="WJEE01000001">
    <property type="protein sequence ID" value="MRI64753.1"/>
    <property type="molecule type" value="Genomic_DNA"/>
</dbReference>
<dbReference type="SUPFAM" id="SSF51905">
    <property type="entry name" value="FAD/NAD(P)-binding domain"/>
    <property type="match status" value="1"/>
</dbReference>
<reference evidence="2 3" key="1">
    <citation type="submission" date="2019-10" db="EMBL/GenBank/DDBJ databases">
        <title>Gracilibacillus salitolerans sp. nov., a moderate halophile isolated from a saline soil in northwest China.</title>
        <authorList>
            <person name="Gan L."/>
        </authorList>
    </citation>
    <scope>NUCLEOTIDE SEQUENCE [LARGE SCALE GENOMIC DNA]</scope>
    <source>
        <strain evidence="2 3">TP2-8</strain>
    </source>
</reference>
<dbReference type="Proteomes" id="UP000435187">
    <property type="component" value="Unassembled WGS sequence"/>
</dbReference>
<feature type="domain" description="Amine oxidase" evidence="1">
    <location>
        <begin position="14"/>
        <end position="417"/>
    </location>
</feature>
<dbReference type="Gene3D" id="3.50.50.60">
    <property type="entry name" value="FAD/NAD(P)-binding domain"/>
    <property type="match status" value="1"/>
</dbReference>
<dbReference type="InterPro" id="IPR002937">
    <property type="entry name" value="Amino_oxidase"/>
</dbReference>
<evidence type="ECO:0000313" key="2">
    <source>
        <dbReference type="EMBL" id="MRI64753.1"/>
    </source>
</evidence>
<gene>
    <name evidence="2" type="ORF">GH885_00135</name>
</gene>
<dbReference type="Gene3D" id="3.90.660.50">
    <property type="match status" value="1"/>
</dbReference>
<dbReference type="InterPro" id="IPR036188">
    <property type="entry name" value="FAD/NAD-bd_sf"/>
</dbReference>
<evidence type="ECO:0000313" key="3">
    <source>
        <dbReference type="Proteomes" id="UP000435187"/>
    </source>
</evidence>
<proteinExistence type="predicted"/>
<evidence type="ECO:0000259" key="1">
    <source>
        <dbReference type="Pfam" id="PF01593"/>
    </source>
</evidence>
<protein>
    <submittedName>
        <fullName evidence="2">FAD-dependent oxidoreductase</fullName>
    </submittedName>
</protein>
<keyword evidence="3" id="KW-1185">Reference proteome</keyword>
<dbReference type="Pfam" id="PF01593">
    <property type="entry name" value="Amino_oxidase"/>
    <property type="match status" value="1"/>
</dbReference>
<accession>A0A6N7QRW1</accession>
<dbReference type="RefSeq" id="WP_153833651.1">
    <property type="nucleotide sequence ID" value="NZ_JBHUMW010000007.1"/>
</dbReference>
<organism evidence="2 3">
    <name type="scientific">Gracilibacillus thailandensis</name>
    <dbReference type="NCBI Taxonomy" id="563735"/>
    <lineage>
        <taxon>Bacteria</taxon>
        <taxon>Bacillati</taxon>
        <taxon>Bacillota</taxon>
        <taxon>Bacilli</taxon>
        <taxon>Bacillales</taxon>
        <taxon>Bacillaceae</taxon>
        <taxon>Gracilibacillus</taxon>
    </lineage>
</organism>
<dbReference type="PANTHER" id="PTHR42923">
    <property type="entry name" value="PROTOPORPHYRINOGEN OXIDASE"/>
    <property type="match status" value="1"/>
</dbReference>
<dbReference type="PRINTS" id="PR00368">
    <property type="entry name" value="FADPNR"/>
</dbReference>
<name>A0A6N7QRW1_9BACI</name>
<dbReference type="GO" id="GO:0016491">
    <property type="term" value="F:oxidoreductase activity"/>
    <property type="evidence" value="ECO:0007669"/>
    <property type="project" value="InterPro"/>
</dbReference>